<proteinExistence type="predicted"/>
<protein>
    <submittedName>
        <fullName evidence="2">Uncharacterized protein</fullName>
    </submittedName>
</protein>
<name>A0A8H5V0S0_GIBSU</name>
<reference evidence="2 3" key="1">
    <citation type="submission" date="2020-05" db="EMBL/GenBank/DDBJ databases">
        <title>Identification and distribution of gene clusters putatively required for synthesis of sphingolipid metabolism inhibitors in phylogenetically diverse species of the filamentous fungus Fusarium.</title>
        <authorList>
            <person name="Kim H.-S."/>
            <person name="Busman M."/>
            <person name="Brown D.W."/>
            <person name="Divon H."/>
            <person name="Uhlig S."/>
            <person name="Proctor R.H."/>
        </authorList>
    </citation>
    <scope>NUCLEOTIDE SEQUENCE [LARGE SCALE GENOMIC DNA]</scope>
    <source>
        <strain evidence="2 3">NRRL 66333</strain>
    </source>
</reference>
<accession>A0A8H5V0S0</accession>
<keyword evidence="3" id="KW-1185">Reference proteome</keyword>
<feature type="compositionally biased region" description="Polar residues" evidence="1">
    <location>
        <begin position="1"/>
        <end position="10"/>
    </location>
</feature>
<dbReference type="Proteomes" id="UP000547976">
    <property type="component" value="Unassembled WGS sequence"/>
</dbReference>
<feature type="region of interest" description="Disordered" evidence="1">
    <location>
        <begin position="1"/>
        <end position="20"/>
    </location>
</feature>
<sequence length="121" mass="13203">MLVISSSPQAETACPEATATGAEQVKGAPLAASHKEHEKITSVERAFFDFLKTSSLECSSTVHPQLYRTTDQRQALDKLFTGQRATTTTKTRNTNSVNFTSLSLGSAVYGMGWNRLHIPKN</sequence>
<dbReference type="EMBL" id="JAAOAV010000062">
    <property type="protein sequence ID" value="KAF5606316.1"/>
    <property type="molecule type" value="Genomic_DNA"/>
</dbReference>
<evidence type="ECO:0000256" key="1">
    <source>
        <dbReference type="SAM" id="MobiDB-lite"/>
    </source>
</evidence>
<comment type="caution">
    <text evidence="2">The sequence shown here is derived from an EMBL/GenBank/DDBJ whole genome shotgun (WGS) entry which is preliminary data.</text>
</comment>
<gene>
    <name evidence="2" type="ORF">FSUBG_6149</name>
</gene>
<evidence type="ECO:0000313" key="2">
    <source>
        <dbReference type="EMBL" id="KAF5606316.1"/>
    </source>
</evidence>
<dbReference type="RefSeq" id="XP_036538349.1">
    <property type="nucleotide sequence ID" value="XM_036684318.1"/>
</dbReference>
<dbReference type="GeneID" id="59319036"/>
<evidence type="ECO:0000313" key="3">
    <source>
        <dbReference type="Proteomes" id="UP000547976"/>
    </source>
</evidence>
<dbReference type="AlphaFoldDB" id="A0A8H5V0S0"/>
<organism evidence="2 3">
    <name type="scientific">Gibberella subglutinans</name>
    <name type="common">Fusarium subglutinans</name>
    <dbReference type="NCBI Taxonomy" id="42677"/>
    <lineage>
        <taxon>Eukaryota</taxon>
        <taxon>Fungi</taxon>
        <taxon>Dikarya</taxon>
        <taxon>Ascomycota</taxon>
        <taxon>Pezizomycotina</taxon>
        <taxon>Sordariomycetes</taxon>
        <taxon>Hypocreomycetidae</taxon>
        <taxon>Hypocreales</taxon>
        <taxon>Nectriaceae</taxon>
        <taxon>Fusarium</taxon>
        <taxon>Fusarium fujikuroi species complex</taxon>
    </lineage>
</organism>